<keyword evidence="6 8" id="KW-1133">Transmembrane helix</keyword>
<evidence type="ECO:0000256" key="1">
    <source>
        <dbReference type="ARBA" id="ARBA00022475"/>
    </source>
</evidence>
<evidence type="ECO:0000256" key="6">
    <source>
        <dbReference type="ARBA" id="ARBA00022989"/>
    </source>
</evidence>
<dbReference type="Pfam" id="PF04647">
    <property type="entry name" value="AgrB"/>
    <property type="match status" value="1"/>
</dbReference>
<evidence type="ECO:0000256" key="8">
    <source>
        <dbReference type="SAM" id="Phobius"/>
    </source>
</evidence>
<evidence type="ECO:0000256" key="7">
    <source>
        <dbReference type="ARBA" id="ARBA00023136"/>
    </source>
</evidence>
<sequence length="178" mass="19591">MIETLAEKIAIQLKSINPHETKSVPTMKFGLILIINMLLIITTSLTISLMLGTFQGTLLTLAGFLVLRQFSGGFHYSSSVYCTMTSIVGAVLIPLITLPIDFVTPIIIITLVLVALFAPQDMEMQSRLFKQNQTLLLKIISIIIVSSLFFIDSETLVKTFFVQALTLIPLKGGGKDEK</sequence>
<keyword evidence="3" id="KW-0645">Protease</keyword>
<dbReference type="GO" id="GO:0016020">
    <property type="term" value="C:membrane"/>
    <property type="evidence" value="ECO:0007669"/>
    <property type="project" value="InterPro"/>
</dbReference>
<gene>
    <name evidence="9" type="ORF">BP422_15380</name>
</gene>
<keyword evidence="5" id="KW-0378">Hydrolase</keyword>
<dbReference type="GO" id="GO:0008233">
    <property type="term" value="F:peptidase activity"/>
    <property type="evidence" value="ECO:0007669"/>
    <property type="project" value="UniProtKB-KW"/>
</dbReference>
<evidence type="ECO:0000313" key="9">
    <source>
        <dbReference type="EMBL" id="ASJ54830.1"/>
    </source>
</evidence>
<dbReference type="GO" id="GO:0009372">
    <property type="term" value="P:quorum sensing"/>
    <property type="evidence" value="ECO:0007669"/>
    <property type="project" value="UniProtKB-KW"/>
</dbReference>
<dbReference type="SMART" id="SM00793">
    <property type="entry name" value="AgrB"/>
    <property type="match status" value="1"/>
</dbReference>
<organism evidence="9 10">
    <name type="scientific">Brevibacillus formosus</name>
    <dbReference type="NCBI Taxonomy" id="54913"/>
    <lineage>
        <taxon>Bacteria</taxon>
        <taxon>Bacillati</taxon>
        <taxon>Bacillota</taxon>
        <taxon>Bacilli</taxon>
        <taxon>Bacillales</taxon>
        <taxon>Paenibacillaceae</taxon>
        <taxon>Brevibacillus</taxon>
    </lineage>
</organism>
<evidence type="ECO:0000256" key="3">
    <source>
        <dbReference type="ARBA" id="ARBA00022670"/>
    </source>
</evidence>
<evidence type="ECO:0000256" key="4">
    <source>
        <dbReference type="ARBA" id="ARBA00022692"/>
    </source>
</evidence>
<dbReference type="RefSeq" id="WP_088908540.1">
    <property type="nucleotide sequence ID" value="NZ_CP018145.1"/>
</dbReference>
<proteinExistence type="predicted"/>
<dbReference type="GO" id="GO:0006508">
    <property type="term" value="P:proteolysis"/>
    <property type="evidence" value="ECO:0007669"/>
    <property type="project" value="UniProtKB-KW"/>
</dbReference>
<dbReference type="AlphaFoldDB" id="A0A220MJT3"/>
<evidence type="ECO:0000313" key="10">
    <source>
        <dbReference type="Proteomes" id="UP000197781"/>
    </source>
</evidence>
<dbReference type="Proteomes" id="UP000197781">
    <property type="component" value="Chromosome"/>
</dbReference>
<dbReference type="KEGG" id="bfm:BP422_15380"/>
<dbReference type="InterPro" id="IPR006741">
    <property type="entry name" value="AgrB"/>
</dbReference>
<name>A0A220MJT3_9BACL</name>
<feature type="transmembrane region" description="Helical" evidence="8">
    <location>
        <begin position="134"/>
        <end position="151"/>
    </location>
</feature>
<keyword evidence="4 8" id="KW-0812">Transmembrane</keyword>
<accession>A0A220MJT3</accession>
<keyword evidence="2" id="KW-0673">Quorum sensing</keyword>
<feature type="transmembrane region" description="Helical" evidence="8">
    <location>
        <begin position="102"/>
        <end position="122"/>
    </location>
</feature>
<evidence type="ECO:0008006" key="11">
    <source>
        <dbReference type="Google" id="ProtNLM"/>
    </source>
</evidence>
<protein>
    <recommendedName>
        <fullName evidence="11">Accessory regulator AgrB</fullName>
    </recommendedName>
</protein>
<keyword evidence="1" id="KW-1003">Cell membrane</keyword>
<feature type="transmembrane region" description="Helical" evidence="8">
    <location>
        <begin position="79"/>
        <end position="96"/>
    </location>
</feature>
<evidence type="ECO:0000256" key="5">
    <source>
        <dbReference type="ARBA" id="ARBA00022801"/>
    </source>
</evidence>
<evidence type="ECO:0000256" key="2">
    <source>
        <dbReference type="ARBA" id="ARBA00022654"/>
    </source>
</evidence>
<dbReference type="EMBL" id="CP018145">
    <property type="protein sequence ID" value="ASJ54830.1"/>
    <property type="molecule type" value="Genomic_DNA"/>
</dbReference>
<reference evidence="9 10" key="1">
    <citation type="submission" date="2016-11" db="EMBL/GenBank/DDBJ databases">
        <authorList>
            <person name="Jaros S."/>
            <person name="Januszkiewicz K."/>
            <person name="Wedrychowicz H."/>
        </authorList>
    </citation>
    <scope>NUCLEOTIDE SEQUENCE [LARGE SCALE GENOMIC DNA]</scope>
    <source>
        <strain evidence="9 10">NF2</strain>
    </source>
</reference>
<keyword evidence="7 8" id="KW-0472">Membrane</keyword>